<dbReference type="Pfam" id="PF17064">
    <property type="entry name" value="QVR"/>
    <property type="match status" value="1"/>
</dbReference>
<evidence type="ECO:0000313" key="16">
    <source>
        <dbReference type="Proteomes" id="UP000271974"/>
    </source>
</evidence>
<keyword evidence="3" id="KW-0472">Membrane</keyword>
<dbReference type="GO" id="GO:0048511">
    <property type="term" value="P:rhythmic process"/>
    <property type="evidence" value="ECO:0007669"/>
    <property type="project" value="UniProtKB-KW"/>
</dbReference>
<organism evidence="15 16">
    <name type="scientific">Elysia chlorotica</name>
    <name type="common">Eastern emerald elysia</name>
    <name type="synonym">Sea slug</name>
    <dbReference type="NCBI Taxonomy" id="188477"/>
    <lineage>
        <taxon>Eukaryota</taxon>
        <taxon>Metazoa</taxon>
        <taxon>Spiralia</taxon>
        <taxon>Lophotrochozoa</taxon>
        <taxon>Mollusca</taxon>
        <taxon>Gastropoda</taxon>
        <taxon>Heterobranchia</taxon>
        <taxon>Euthyneura</taxon>
        <taxon>Panpulmonata</taxon>
        <taxon>Sacoglossa</taxon>
        <taxon>Placobranchoidea</taxon>
        <taxon>Plakobranchidae</taxon>
        <taxon>Elysia</taxon>
    </lineage>
</organism>
<evidence type="ECO:0000256" key="2">
    <source>
        <dbReference type="ARBA" id="ARBA00010522"/>
    </source>
</evidence>
<comment type="subunit">
    <text evidence="13">Interacts (via loop 2 of the three-fingered Ly-6 domain) with Sh/shaker; this interaction may stabilize both components of the complex and may be required for targeting or retention of Sh/shaker to neural cell projections. Interacts (via loop 2 of the three-fingered Ly-6 domain) with nAChRalpha3 and potentially other nicotinic acetylcholine receptors; this interaction is required for antagonism of nicotinic acetylcholine receptors.</text>
</comment>
<keyword evidence="4 14" id="KW-0732">Signal</keyword>
<evidence type="ECO:0000256" key="11">
    <source>
        <dbReference type="ARBA" id="ARBA00044561"/>
    </source>
</evidence>
<evidence type="ECO:0000256" key="8">
    <source>
        <dbReference type="ARBA" id="ARBA00031037"/>
    </source>
</evidence>
<dbReference type="GO" id="GO:0032222">
    <property type="term" value="P:regulation of synaptic transmission, cholinergic"/>
    <property type="evidence" value="ECO:0007669"/>
    <property type="project" value="InterPro"/>
</dbReference>
<dbReference type="PANTHER" id="PTHR33562:SF31">
    <property type="entry name" value="PROTEIN QUIVER"/>
    <property type="match status" value="1"/>
</dbReference>
<dbReference type="Proteomes" id="UP000271974">
    <property type="component" value="Unassembled WGS sequence"/>
</dbReference>
<keyword evidence="7" id="KW-0325">Glycoprotein</keyword>
<dbReference type="AlphaFoldDB" id="A0A433TIB5"/>
<evidence type="ECO:0000256" key="4">
    <source>
        <dbReference type="ARBA" id="ARBA00022729"/>
    </source>
</evidence>
<comment type="caution">
    <text evidence="15">The sequence shown here is derived from an EMBL/GenBank/DDBJ whole genome shotgun (WGS) entry which is preliminary data.</text>
</comment>
<evidence type="ECO:0000256" key="5">
    <source>
        <dbReference type="ARBA" id="ARBA00023108"/>
    </source>
</evidence>
<dbReference type="InterPro" id="IPR050975">
    <property type="entry name" value="Sleep_regulator"/>
</dbReference>
<evidence type="ECO:0000256" key="3">
    <source>
        <dbReference type="ARBA" id="ARBA00022475"/>
    </source>
</evidence>
<dbReference type="InterPro" id="IPR031424">
    <property type="entry name" value="QVR-like"/>
</dbReference>
<accession>A0A433TIB5</accession>
<comment type="function">
    <text evidence="12">Bifunctional regulator of neuronal activity in the mushroom body, and possibly other regions of the brain, that acts as a signaling molecule required for homeostatic regulation of sleep under normal conditions and after sleep deprivation. Reduces neuronal excitability by enhancing Sh/shaker K(+) channel activity; possibly by stabilizing Sh/shaker to increase protein levels, accelerating its activation kinetics, slowing C-type inactivation and enhancing recovery from inactivation. Specifically affects the A-type K(+) current. Antagonizes nicotinic acetylcholine receptors (nAChRs) to reduce synaptic transmission, possibly by preventing their localization to the cell surface. Required for regulation of neuromuscular excitability and plasticity at neuromuscular junctions.</text>
</comment>
<evidence type="ECO:0000256" key="1">
    <source>
        <dbReference type="ARBA" id="ARBA00004471"/>
    </source>
</evidence>
<sequence length="145" mass="15651">MATRAGSIMVPLVIVLVAVLATGFAQNDFSESIQCYKCKGEASNSSCADPVDTEKIGQKKCNRGICLKWTKYEGNILQIYRSCSSDLNFQLTMIDGVCRTERNGNGWLCMCGKRLCNGGPPRPRGVELLVSGLAGIVMLGLLVRG</sequence>
<name>A0A433TIB5_ELYCH</name>
<feature type="chain" id="PRO_5021284244" description="UPAR/Ly6 domain-containing protein qvr" evidence="14">
    <location>
        <begin position="26"/>
        <end position="145"/>
    </location>
</feature>
<comment type="similarity">
    <text evidence="2">Belongs to the quiver family.</text>
</comment>
<keyword evidence="16" id="KW-1185">Reference proteome</keyword>
<dbReference type="CDD" id="cd23595">
    <property type="entry name" value="TFP_LU_ECD_Qvr"/>
    <property type="match status" value="1"/>
</dbReference>
<evidence type="ECO:0000256" key="13">
    <source>
        <dbReference type="ARBA" id="ARBA00046769"/>
    </source>
</evidence>
<dbReference type="GO" id="GO:0005886">
    <property type="term" value="C:plasma membrane"/>
    <property type="evidence" value="ECO:0007669"/>
    <property type="project" value="UniProtKB-SubCell"/>
</dbReference>
<protein>
    <recommendedName>
        <fullName evidence="10">UPAR/Ly6 domain-containing protein qvr</fullName>
    </recommendedName>
    <alternativeName>
        <fullName evidence="11">Protein quiver</fullName>
    </alternativeName>
    <alternativeName>
        <fullName evidence="8">Protein sleepless</fullName>
    </alternativeName>
</protein>
<dbReference type="EMBL" id="RQTK01000343">
    <property type="protein sequence ID" value="RUS81328.1"/>
    <property type="molecule type" value="Genomic_DNA"/>
</dbReference>
<evidence type="ECO:0000256" key="10">
    <source>
        <dbReference type="ARBA" id="ARBA00044524"/>
    </source>
</evidence>
<gene>
    <name evidence="15" type="ORF">EGW08_010895</name>
</gene>
<evidence type="ECO:0000313" key="15">
    <source>
        <dbReference type="EMBL" id="RUS81328.1"/>
    </source>
</evidence>
<dbReference type="GO" id="GO:0045121">
    <property type="term" value="C:membrane raft"/>
    <property type="evidence" value="ECO:0007669"/>
    <property type="project" value="UniProtKB-SubCell"/>
</dbReference>
<comment type="subcellular location">
    <subcellularLocation>
        <location evidence="1">Cell membrane</location>
        <topology evidence="1">Lipid-anchor</topology>
        <topology evidence="1">GPI-anchor</topology>
        <orientation evidence="1">Extracellular side</orientation>
    </subcellularLocation>
    <subcellularLocation>
        <location evidence="9">Membrane raft</location>
        <topology evidence="9">Lipid-anchor</topology>
        <topology evidence="9">GPI-anchor</topology>
        <orientation evidence="9">Extracellular side</orientation>
    </subcellularLocation>
</comment>
<evidence type="ECO:0000256" key="7">
    <source>
        <dbReference type="ARBA" id="ARBA00023180"/>
    </source>
</evidence>
<evidence type="ECO:0000256" key="9">
    <source>
        <dbReference type="ARBA" id="ARBA00044499"/>
    </source>
</evidence>
<evidence type="ECO:0000256" key="14">
    <source>
        <dbReference type="SAM" id="SignalP"/>
    </source>
</evidence>
<dbReference type="GO" id="GO:0030431">
    <property type="term" value="P:sleep"/>
    <property type="evidence" value="ECO:0007669"/>
    <property type="project" value="InterPro"/>
</dbReference>
<reference evidence="15 16" key="1">
    <citation type="submission" date="2019-01" db="EMBL/GenBank/DDBJ databases">
        <title>A draft genome assembly of the solar-powered sea slug Elysia chlorotica.</title>
        <authorList>
            <person name="Cai H."/>
            <person name="Li Q."/>
            <person name="Fang X."/>
            <person name="Li J."/>
            <person name="Curtis N.E."/>
            <person name="Altenburger A."/>
            <person name="Shibata T."/>
            <person name="Feng M."/>
            <person name="Maeda T."/>
            <person name="Schwartz J.A."/>
            <person name="Shigenobu S."/>
            <person name="Lundholm N."/>
            <person name="Nishiyama T."/>
            <person name="Yang H."/>
            <person name="Hasebe M."/>
            <person name="Li S."/>
            <person name="Pierce S.K."/>
            <person name="Wang J."/>
        </authorList>
    </citation>
    <scope>NUCLEOTIDE SEQUENCE [LARGE SCALE GENOMIC DNA]</scope>
    <source>
        <strain evidence="15">EC2010</strain>
        <tissue evidence="15">Whole organism of an adult</tissue>
    </source>
</reference>
<evidence type="ECO:0000256" key="12">
    <source>
        <dbReference type="ARBA" id="ARBA00045788"/>
    </source>
</evidence>
<keyword evidence="5" id="KW-0090">Biological rhythms</keyword>
<evidence type="ECO:0000256" key="6">
    <source>
        <dbReference type="ARBA" id="ARBA00023157"/>
    </source>
</evidence>
<proteinExistence type="inferred from homology"/>
<feature type="signal peptide" evidence="14">
    <location>
        <begin position="1"/>
        <end position="25"/>
    </location>
</feature>
<dbReference type="OrthoDB" id="9991292at2759"/>
<dbReference type="PANTHER" id="PTHR33562">
    <property type="entry name" value="ATILLA, ISOFORM B-RELATED-RELATED"/>
    <property type="match status" value="1"/>
</dbReference>
<keyword evidence="6" id="KW-1015">Disulfide bond</keyword>
<keyword evidence="3" id="KW-1003">Cell membrane</keyword>